<dbReference type="Proteomes" id="UP000324800">
    <property type="component" value="Unassembled WGS sequence"/>
</dbReference>
<feature type="non-terminal residue" evidence="1">
    <location>
        <position position="1"/>
    </location>
</feature>
<gene>
    <name evidence="1" type="ORF">EZS28_051892</name>
</gene>
<name>A0A5J4SYP0_9EUKA</name>
<sequence length="117" mass="13049">VRCYLCKGCFHAHCFAPTARLIANKQFELSIGNASHYCSICGVVLPKQIYQQNELQTSELFMAPSSKFDIPHNSSMDEDAIAEIVALVKHSEHQRTVVACADWGIIEQEQETAVEHA</sequence>
<organism evidence="1 2">
    <name type="scientific">Streblomastix strix</name>
    <dbReference type="NCBI Taxonomy" id="222440"/>
    <lineage>
        <taxon>Eukaryota</taxon>
        <taxon>Metamonada</taxon>
        <taxon>Preaxostyla</taxon>
        <taxon>Oxymonadida</taxon>
        <taxon>Streblomastigidae</taxon>
        <taxon>Streblomastix</taxon>
    </lineage>
</organism>
<evidence type="ECO:0000313" key="1">
    <source>
        <dbReference type="EMBL" id="KAA6350473.1"/>
    </source>
</evidence>
<comment type="caution">
    <text evidence="1">The sequence shown here is derived from an EMBL/GenBank/DDBJ whole genome shotgun (WGS) entry which is preliminary data.</text>
</comment>
<dbReference type="AlphaFoldDB" id="A0A5J4SYP0"/>
<evidence type="ECO:0000313" key="2">
    <source>
        <dbReference type="Proteomes" id="UP000324800"/>
    </source>
</evidence>
<dbReference type="EMBL" id="SNRW01039718">
    <property type="protein sequence ID" value="KAA6350473.1"/>
    <property type="molecule type" value="Genomic_DNA"/>
</dbReference>
<accession>A0A5J4SYP0</accession>
<reference evidence="1 2" key="1">
    <citation type="submission" date="2019-03" db="EMBL/GenBank/DDBJ databases">
        <title>Single cell metagenomics reveals metabolic interactions within the superorganism composed of flagellate Streblomastix strix and complex community of Bacteroidetes bacteria on its surface.</title>
        <authorList>
            <person name="Treitli S.C."/>
            <person name="Kolisko M."/>
            <person name="Husnik F."/>
            <person name="Keeling P."/>
            <person name="Hampl V."/>
        </authorList>
    </citation>
    <scope>NUCLEOTIDE SEQUENCE [LARGE SCALE GENOMIC DNA]</scope>
    <source>
        <strain evidence="1">ST1C</strain>
    </source>
</reference>
<proteinExistence type="predicted"/>
<protein>
    <submittedName>
        <fullName evidence="1">Uncharacterized protein</fullName>
    </submittedName>
</protein>